<evidence type="ECO:0000256" key="2">
    <source>
        <dbReference type="ARBA" id="ARBA00022448"/>
    </source>
</evidence>
<gene>
    <name evidence="12" type="ORF">JCGZ_01196</name>
</gene>
<comment type="similarity">
    <text evidence="9">Belongs to the monovalent cation:proton antiporter 2 (CPA2) transporter (TC 2.A.37) family. CHX (TC 2.A.37.4) subfamily.</text>
</comment>
<feature type="transmembrane region" description="Helical" evidence="10">
    <location>
        <begin position="62"/>
        <end position="78"/>
    </location>
</feature>
<dbReference type="EMBL" id="KK914240">
    <property type="protein sequence ID" value="KDP44696.1"/>
    <property type="molecule type" value="Genomic_DNA"/>
</dbReference>
<keyword evidence="6 10" id="KW-1133">Transmembrane helix</keyword>
<evidence type="ECO:0000256" key="8">
    <source>
        <dbReference type="ARBA" id="ARBA00023136"/>
    </source>
</evidence>
<feature type="transmembrane region" description="Helical" evidence="10">
    <location>
        <begin position="193"/>
        <end position="216"/>
    </location>
</feature>
<dbReference type="InterPro" id="IPR006153">
    <property type="entry name" value="Cation/H_exchanger_TM"/>
</dbReference>
<protein>
    <recommendedName>
        <fullName evidence="11">Cation/H+ exchanger transmembrane domain-containing protein</fullName>
    </recommendedName>
</protein>
<keyword evidence="4 10" id="KW-0812">Transmembrane</keyword>
<dbReference type="PANTHER" id="PTHR32468:SF108">
    <property type="entry name" value="CATION_H(+) ANTIPORTER 15-LIKE"/>
    <property type="match status" value="1"/>
</dbReference>
<dbReference type="GO" id="GO:0016020">
    <property type="term" value="C:membrane"/>
    <property type="evidence" value="ECO:0007669"/>
    <property type="project" value="UniProtKB-SubCell"/>
</dbReference>
<evidence type="ECO:0000313" key="12">
    <source>
        <dbReference type="EMBL" id="KDP44696.1"/>
    </source>
</evidence>
<evidence type="ECO:0000256" key="7">
    <source>
        <dbReference type="ARBA" id="ARBA00023065"/>
    </source>
</evidence>
<evidence type="ECO:0000256" key="1">
    <source>
        <dbReference type="ARBA" id="ARBA00004141"/>
    </source>
</evidence>
<keyword evidence="5" id="KW-0630">Potassium</keyword>
<keyword evidence="13" id="KW-1185">Reference proteome</keyword>
<evidence type="ECO:0000256" key="6">
    <source>
        <dbReference type="ARBA" id="ARBA00022989"/>
    </source>
</evidence>
<feature type="transmembrane region" description="Helical" evidence="10">
    <location>
        <begin position="263"/>
        <end position="290"/>
    </location>
</feature>
<dbReference type="GO" id="GO:1902600">
    <property type="term" value="P:proton transmembrane transport"/>
    <property type="evidence" value="ECO:0007669"/>
    <property type="project" value="InterPro"/>
</dbReference>
<feature type="transmembrane region" description="Helical" evidence="10">
    <location>
        <begin position="127"/>
        <end position="148"/>
    </location>
</feature>
<proteinExistence type="inferred from homology"/>
<feature type="transmembrane region" description="Helical" evidence="10">
    <location>
        <begin position="98"/>
        <end position="115"/>
    </location>
</feature>
<dbReference type="GO" id="GO:0012505">
    <property type="term" value="C:endomembrane system"/>
    <property type="evidence" value="ECO:0007669"/>
    <property type="project" value="TreeGrafter"/>
</dbReference>
<feature type="transmembrane region" description="Helical" evidence="10">
    <location>
        <begin position="160"/>
        <end position="181"/>
    </location>
</feature>
<dbReference type="GO" id="GO:0015297">
    <property type="term" value="F:antiporter activity"/>
    <property type="evidence" value="ECO:0007669"/>
    <property type="project" value="InterPro"/>
</dbReference>
<dbReference type="PANTHER" id="PTHR32468">
    <property type="entry name" value="CATION/H + ANTIPORTER"/>
    <property type="match status" value="1"/>
</dbReference>
<comment type="subcellular location">
    <subcellularLocation>
        <location evidence="1">Membrane</location>
        <topology evidence="1">Multi-pass membrane protein</topology>
    </subcellularLocation>
</comment>
<reference evidence="12 13" key="1">
    <citation type="journal article" date="2014" name="PLoS ONE">
        <title>Global Analysis of Gene Expression Profiles in Physic Nut (Jatropha curcas L.) Seedlings Exposed to Salt Stress.</title>
        <authorList>
            <person name="Zhang L."/>
            <person name="Zhang C."/>
            <person name="Wu P."/>
            <person name="Chen Y."/>
            <person name="Li M."/>
            <person name="Jiang H."/>
            <person name="Wu G."/>
        </authorList>
    </citation>
    <scope>NUCLEOTIDE SEQUENCE [LARGE SCALE GENOMIC DNA]</scope>
    <source>
        <strain evidence="13">cv. GZQX0401</strain>
        <tissue evidence="12">Young leaves</tissue>
    </source>
</reference>
<feature type="transmembrane region" description="Helical" evidence="10">
    <location>
        <begin position="222"/>
        <end position="242"/>
    </location>
</feature>
<feature type="domain" description="Cation/H+ exchanger transmembrane" evidence="11">
    <location>
        <begin position="49"/>
        <end position="409"/>
    </location>
</feature>
<evidence type="ECO:0000313" key="13">
    <source>
        <dbReference type="Proteomes" id="UP000027138"/>
    </source>
</evidence>
<feature type="transmembrane region" description="Helical" evidence="10">
    <location>
        <begin position="372"/>
        <end position="391"/>
    </location>
</feature>
<dbReference type="Pfam" id="PF00999">
    <property type="entry name" value="Na_H_Exchanger"/>
    <property type="match status" value="1"/>
</dbReference>
<keyword evidence="2" id="KW-0813">Transport</keyword>
<organism evidence="12 13">
    <name type="scientific">Jatropha curcas</name>
    <name type="common">Barbados nut</name>
    <dbReference type="NCBI Taxonomy" id="180498"/>
    <lineage>
        <taxon>Eukaryota</taxon>
        <taxon>Viridiplantae</taxon>
        <taxon>Streptophyta</taxon>
        <taxon>Embryophyta</taxon>
        <taxon>Tracheophyta</taxon>
        <taxon>Spermatophyta</taxon>
        <taxon>Magnoliopsida</taxon>
        <taxon>eudicotyledons</taxon>
        <taxon>Gunneridae</taxon>
        <taxon>Pentapetalae</taxon>
        <taxon>rosids</taxon>
        <taxon>fabids</taxon>
        <taxon>Malpighiales</taxon>
        <taxon>Euphorbiaceae</taxon>
        <taxon>Crotonoideae</taxon>
        <taxon>Jatropheae</taxon>
        <taxon>Jatropha</taxon>
    </lineage>
</organism>
<name>A0A067L8B5_JATCU</name>
<feature type="transmembrane region" description="Helical" evidence="10">
    <location>
        <begin position="403"/>
        <end position="427"/>
    </location>
</feature>
<evidence type="ECO:0000259" key="11">
    <source>
        <dbReference type="Pfam" id="PF00999"/>
    </source>
</evidence>
<evidence type="ECO:0000256" key="4">
    <source>
        <dbReference type="ARBA" id="ARBA00022692"/>
    </source>
</evidence>
<feature type="transmembrane region" description="Helical" evidence="10">
    <location>
        <begin position="341"/>
        <end position="366"/>
    </location>
</feature>
<evidence type="ECO:0000256" key="10">
    <source>
        <dbReference type="SAM" id="Phobius"/>
    </source>
</evidence>
<dbReference type="Gene3D" id="1.20.1530.20">
    <property type="match status" value="1"/>
</dbReference>
<evidence type="ECO:0000256" key="3">
    <source>
        <dbReference type="ARBA" id="ARBA00022538"/>
    </source>
</evidence>
<keyword evidence="7" id="KW-0406">Ion transport</keyword>
<dbReference type="InterPro" id="IPR038770">
    <property type="entry name" value="Na+/solute_symporter_sf"/>
</dbReference>
<dbReference type="OrthoDB" id="1612738at2759"/>
<keyword evidence="8 10" id="KW-0472">Membrane</keyword>
<accession>A0A067L8B5</accession>
<sequence>MYENTGEIRVKHGTETIIYPTVCIDYQEETQHYGFFFKANNPLDFIFPTLFVLLRPLKQPKFVSYILSGIILGPSVLGRNKTYMETIFPAKEMGVLNTFALFSSVLYVFIMAIKIDTTMLLKTANAAWTIGLSTYIVPFGMILFFHSLIKDQVSGCVGEIPPLILSSALSNTFFSVIAHVMEQLNLLTTELGQLALACGVIMESVGHILLLTMTILTTKDGFSSILSVVLAYAPVFITLYILRPLMLVIIKRTPPGKPVKEKYVMLVFILLFVMVLIANSVWGFFLPMAFLMGLIIPEGPPLGSAIVEKLGLILKQLFLPLFFVQIGFLTDVSSIKNVKAAGIFILLIGCNYLLKFLVALFVSLYFNIRFKNAILLGIILNFKGIMDLIVYKGWKITLNFGTDCFTVMVLLNVTFIAFFSPLIHYFYDPKVRLFQSDSSMKFLRTLHSIPQDVELRILTCIHNEDNVHGIINLLEASSCKSSNSSTCAYVVNVDDIVGRTAPLLTRYTSHKMRLKDNNSDHHIFRAFRNYSKNSNGFVSIIPFTMVAPYKGPDDREALALATRMSSNPDVKITLLRINSEETNYIATIGKQLDDQQVKEFREKNAHNARVAYGDVAARTSIEMVDVIRSLDSVYDLVMVGRNPTNMQFEKEMMEWAEYPELGVIADMFATTLEDFCDSKMSVLTLQHCRLVSRY</sequence>
<dbReference type="GO" id="GO:0006813">
    <property type="term" value="P:potassium ion transport"/>
    <property type="evidence" value="ECO:0007669"/>
    <property type="project" value="UniProtKB-KW"/>
</dbReference>
<dbReference type="GO" id="GO:0006885">
    <property type="term" value="P:regulation of pH"/>
    <property type="evidence" value="ECO:0007669"/>
    <property type="project" value="TreeGrafter"/>
</dbReference>
<dbReference type="InterPro" id="IPR050794">
    <property type="entry name" value="CPA2_transporter"/>
</dbReference>
<dbReference type="Proteomes" id="UP000027138">
    <property type="component" value="Unassembled WGS sequence"/>
</dbReference>
<keyword evidence="3" id="KW-0633">Potassium transport</keyword>
<dbReference type="AlphaFoldDB" id="A0A067L8B5"/>
<evidence type="ECO:0000256" key="9">
    <source>
        <dbReference type="ARBA" id="ARBA00038341"/>
    </source>
</evidence>
<evidence type="ECO:0000256" key="5">
    <source>
        <dbReference type="ARBA" id="ARBA00022958"/>
    </source>
</evidence>